<dbReference type="EMBL" id="JMSN01000016">
    <property type="protein sequence ID" value="KDN51427.1"/>
    <property type="molecule type" value="Genomic_DNA"/>
</dbReference>
<sequence length="371" mass="39229">MVASKGKKNGSGSALPQFNAGDLVLAKLPGYPFWPGMVVDTAPTNVMKQKRGANQKIIRFIPDSNYGFLGGRELKPLSRDDIETYINDKTHTKGDLLEAYKTALNPDAWQREADELERQAEQAALEAAENEDELDDDADKPASKKRKSSSGGSTKASASSKKSSSSGAKKASKAGESKKAETGKKRKADGSGAGSGKDDDKDDGAELGPASKKVKGWRHELQRNFLGKDGVLKDSMDKSGEVFETLEAYTDMTQKQLQDSKILKVLKKIIGLKDGEIPADAESKYNFKSRADKLYSKWADTLASGNSSSAAPSAPTAPIADGAEQDKEAAAAEGSKESEKAAVVPNGDAAPASARAEDKSEAETLAPAAAA</sequence>
<reference evidence="3 4" key="1">
    <citation type="submission" date="2014-05" db="EMBL/GenBank/DDBJ databases">
        <title>Draft genome sequence of a rare smut relative, Tilletiaria anomala UBC 951.</title>
        <authorList>
            <consortium name="DOE Joint Genome Institute"/>
            <person name="Toome M."/>
            <person name="Kuo A."/>
            <person name="Henrissat B."/>
            <person name="Lipzen A."/>
            <person name="Tritt A."/>
            <person name="Yoshinaga Y."/>
            <person name="Zane M."/>
            <person name="Barry K."/>
            <person name="Grigoriev I.V."/>
            <person name="Spatafora J.W."/>
            <person name="Aimea M.C."/>
        </authorList>
    </citation>
    <scope>NUCLEOTIDE SEQUENCE [LARGE SCALE GENOMIC DNA]</scope>
    <source>
        <strain evidence="3 4">UBC 951</strain>
    </source>
</reference>
<feature type="compositionally biased region" description="Low complexity" evidence="1">
    <location>
        <begin position="149"/>
        <end position="169"/>
    </location>
</feature>
<proteinExistence type="predicted"/>
<dbReference type="FunCoup" id="A0A066WBW9">
    <property type="interactions" value="134"/>
</dbReference>
<dbReference type="STRING" id="1037660.A0A066WBW9"/>
<dbReference type="OrthoDB" id="62853at2759"/>
<evidence type="ECO:0000256" key="1">
    <source>
        <dbReference type="SAM" id="MobiDB-lite"/>
    </source>
</evidence>
<feature type="compositionally biased region" description="Acidic residues" evidence="1">
    <location>
        <begin position="128"/>
        <end position="138"/>
    </location>
</feature>
<dbReference type="InParanoid" id="A0A066WBW9"/>
<feature type="compositionally biased region" description="Basic and acidic residues" evidence="1">
    <location>
        <begin position="324"/>
        <end position="340"/>
    </location>
</feature>
<dbReference type="OMA" id="WEQPHRL"/>
<feature type="region of interest" description="Disordered" evidence="1">
    <location>
        <begin position="302"/>
        <end position="371"/>
    </location>
</feature>
<feature type="domain" description="PWWP" evidence="2">
    <location>
        <begin position="20"/>
        <end position="80"/>
    </location>
</feature>
<feature type="compositionally biased region" description="Basic and acidic residues" evidence="1">
    <location>
        <begin position="173"/>
        <end position="183"/>
    </location>
</feature>
<dbReference type="Gene3D" id="2.30.30.140">
    <property type="match status" value="1"/>
</dbReference>
<organism evidence="3 4">
    <name type="scientific">Tilletiaria anomala (strain ATCC 24038 / CBS 436.72 / UBC 951)</name>
    <dbReference type="NCBI Taxonomy" id="1037660"/>
    <lineage>
        <taxon>Eukaryota</taxon>
        <taxon>Fungi</taxon>
        <taxon>Dikarya</taxon>
        <taxon>Basidiomycota</taxon>
        <taxon>Ustilaginomycotina</taxon>
        <taxon>Exobasidiomycetes</taxon>
        <taxon>Georgefischeriales</taxon>
        <taxon>Tilletiariaceae</taxon>
        <taxon>Tilletiaria</taxon>
    </lineage>
</organism>
<dbReference type="RefSeq" id="XP_013244763.1">
    <property type="nucleotide sequence ID" value="XM_013389309.1"/>
</dbReference>
<accession>A0A066WBW9</accession>
<evidence type="ECO:0000313" key="3">
    <source>
        <dbReference type="EMBL" id="KDN51427.1"/>
    </source>
</evidence>
<dbReference type="SUPFAM" id="SSF63748">
    <property type="entry name" value="Tudor/PWWP/MBT"/>
    <property type="match status" value="1"/>
</dbReference>
<dbReference type="GeneID" id="25263994"/>
<evidence type="ECO:0000313" key="4">
    <source>
        <dbReference type="Proteomes" id="UP000027361"/>
    </source>
</evidence>
<dbReference type="PROSITE" id="PS50812">
    <property type="entry name" value="PWWP"/>
    <property type="match status" value="1"/>
</dbReference>
<dbReference type="SMART" id="SM00293">
    <property type="entry name" value="PWWP"/>
    <property type="match status" value="1"/>
</dbReference>
<dbReference type="AlphaFoldDB" id="A0A066WBW9"/>
<feature type="region of interest" description="Disordered" evidence="1">
    <location>
        <begin position="114"/>
        <end position="233"/>
    </location>
</feature>
<dbReference type="HOGENOM" id="CLU_043161_0_0_1"/>
<name>A0A066WBW9_TILAU</name>
<feature type="compositionally biased region" description="Low complexity" evidence="1">
    <location>
        <begin position="303"/>
        <end position="320"/>
    </location>
</feature>
<dbReference type="InterPro" id="IPR000313">
    <property type="entry name" value="PWWP_dom"/>
</dbReference>
<keyword evidence="4" id="KW-1185">Reference proteome</keyword>
<protein>
    <recommendedName>
        <fullName evidence="2">PWWP domain-containing protein</fullName>
    </recommendedName>
</protein>
<gene>
    <name evidence="3" type="ORF">K437DRAFT_254839</name>
</gene>
<comment type="caution">
    <text evidence="3">The sequence shown here is derived from an EMBL/GenBank/DDBJ whole genome shotgun (WGS) entry which is preliminary data.</text>
</comment>
<evidence type="ECO:0000259" key="2">
    <source>
        <dbReference type="PROSITE" id="PS50812"/>
    </source>
</evidence>
<dbReference type="Pfam" id="PF00855">
    <property type="entry name" value="PWWP"/>
    <property type="match status" value="1"/>
</dbReference>
<dbReference type="Proteomes" id="UP000027361">
    <property type="component" value="Unassembled WGS sequence"/>
</dbReference>